<reference evidence="5 6" key="1">
    <citation type="submission" date="2018-03" db="EMBL/GenBank/DDBJ databases">
        <title>Genomic Encyclopedia of Type Strains, Phase III (KMG-III): the genomes of soil and plant-associated and newly described type strains.</title>
        <authorList>
            <person name="Whitman W."/>
        </authorList>
    </citation>
    <scope>NUCLEOTIDE SEQUENCE [LARGE SCALE GENOMIC DNA]</scope>
    <source>
        <strain evidence="5 6">CGMCC 4.7097</strain>
    </source>
</reference>
<dbReference type="InterPro" id="IPR028098">
    <property type="entry name" value="Glyco_trans_4-like_N"/>
</dbReference>
<evidence type="ECO:0000313" key="5">
    <source>
        <dbReference type="EMBL" id="PSL56950.1"/>
    </source>
</evidence>
<keyword evidence="2 5" id="KW-0808">Transferase</keyword>
<accession>A0A2P8IET0</accession>
<dbReference type="Pfam" id="PF13692">
    <property type="entry name" value="Glyco_trans_1_4"/>
    <property type="match status" value="1"/>
</dbReference>
<feature type="region of interest" description="Disordered" evidence="3">
    <location>
        <begin position="1"/>
        <end position="21"/>
    </location>
</feature>
<gene>
    <name evidence="5" type="ORF">B0I31_103710</name>
</gene>
<keyword evidence="6" id="KW-1185">Reference proteome</keyword>
<dbReference type="GO" id="GO:0016757">
    <property type="term" value="F:glycosyltransferase activity"/>
    <property type="evidence" value="ECO:0007669"/>
    <property type="project" value="UniProtKB-KW"/>
</dbReference>
<keyword evidence="1" id="KW-0328">Glycosyltransferase</keyword>
<dbReference type="SUPFAM" id="SSF53756">
    <property type="entry name" value="UDP-Glycosyltransferase/glycogen phosphorylase"/>
    <property type="match status" value="1"/>
</dbReference>
<organism evidence="5 6">
    <name type="scientific">Saccharothrix carnea</name>
    <dbReference type="NCBI Taxonomy" id="1280637"/>
    <lineage>
        <taxon>Bacteria</taxon>
        <taxon>Bacillati</taxon>
        <taxon>Actinomycetota</taxon>
        <taxon>Actinomycetes</taxon>
        <taxon>Pseudonocardiales</taxon>
        <taxon>Pseudonocardiaceae</taxon>
        <taxon>Saccharothrix</taxon>
    </lineage>
</organism>
<dbReference type="Proteomes" id="UP000241118">
    <property type="component" value="Unassembled WGS sequence"/>
</dbReference>
<evidence type="ECO:0000313" key="6">
    <source>
        <dbReference type="Proteomes" id="UP000241118"/>
    </source>
</evidence>
<proteinExistence type="predicted"/>
<dbReference type="AlphaFoldDB" id="A0A2P8IET0"/>
<protein>
    <submittedName>
        <fullName evidence="5">Glycosyltransferase involved in cell wall biosynthesis</fullName>
    </submittedName>
</protein>
<dbReference type="OrthoDB" id="9765330at2"/>
<dbReference type="CDD" id="cd03801">
    <property type="entry name" value="GT4_PimA-like"/>
    <property type="match status" value="1"/>
</dbReference>
<dbReference type="Pfam" id="PF13439">
    <property type="entry name" value="Glyco_transf_4"/>
    <property type="match status" value="1"/>
</dbReference>
<evidence type="ECO:0000259" key="4">
    <source>
        <dbReference type="Pfam" id="PF13439"/>
    </source>
</evidence>
<dbReference type="Gene3D" id="3.40.50.2000">
    <property type="entry name" value="Glycogen Phosphorylase B"/>
    <property type="match status" value="2"/>
</dbReference>
<name>A0A2P8IET0_SACCR</name>
<dbReference type="PANTHER" id="PTHR12526:SF510">
    <property type="entry name" value="D-INOSITOL 3-PHOSPHATE GLYCOSYLTRANSFERASE"/>
    <property type="match status" value="1"/>
</dbReference>
<comment type="caution">
    <text evidence="5">The sequence shown here is derived from an EMBL/GenBank/DDBJ whole genome shotgun (WGS) entry which is preliminary data.</text>
</comment>
<evidence type="ECO:0000256" key="1">
    <source>
        <dbReference type="ARBA" id="ARBA00022676"/>
    </source>
</evidence>
<evidence type="ECO:0000256" key="3">
    <source>
        <dbReference type="SAM" id="MobiDB-lite"/>
    </source>
</evidence>
<dbReference type="RefSeq" id="WP_106615313.1">
    <property type="nucleotide sequence ID" value="NZ_PYAX01000003.1"/>
</dbReference>
<feature type="domain" description="Glycosyltransferase subfamily 4-like N-terminal" evidence="4">
    <location>
        <begin position="76"/>
        <end position="154"/>
    </location>
</feature>
<dbReference type="PANTHER" id="PTHR12526">
    <property type="entry name" value="GLYCOSYLTRANSFERASE"/>
    <property type="match status" value="1"/>
</dbReference>
<evidence type="ECO:0000256" key="2">
    <source>
        <dbReference type="ARBA" id="ARBA00022679"/>
    </source>
</evidence>
<dbReference type="EMBL" id="PYAX01000003">
    <property type="protein sequence ID" value="PSL56950.1"/>
    <property type="molecule type" value="Genomic_DNA"/>
</dbReference>
<sequence length="334" mass="34723">MTVHFVLPGGVDDPASPSGGNAYDRQVARRLAVREVVVPGAWPQPGSGARAALDLALRGIEDDAVVLLDGLVACGVPDVVVPHADRLRLAVLVHLPLADETGLPPAVASRLDAAERECLRAARAVVATSPSAARRLAEHHGLAQVHVVPPGTDPAPMATGTDGASRLLCVASITPRKGHDVLVRALASVADLPWTCAFVGSQRWPVGELITRHGLAGRVELTGPLHGPALDRAYATADLVVLASLAETYGMVVTEALARGVPVVASAVPDALGAGGVLLPPGDVAAFGRALRRWLTDDEWRRDLRGRAARRRGELSTWDETAAGLAGVLASLRP</sequence>